<name>A0A645C334_9ZZZZ</name>
<keyword evidence="1" id="KW-1133">Transmembrane helix</keyword>
<sequence>MNIKKLSIYAVAIIMIICCFLGGKSVQSPDNSTLSTLPSTSLQSDQQNIASQAINSPNETVLPPENLAETDFINSQNKYGENLCSENEQLLFSFKTEDSLKTLSVCISEMQPDYIVYRFGKEDNIELEYPENIADSWNKFTYSYYLRGGGADNEGMDLNYLTFINCGFEYRIYEEYTASDNKTRVGIKITDTVTKKETEIKGLSGSIIGSLIQLRNNNKIKIDN</sequence>
<organism evidence="2">
    <name type="scientific">bioreactor metagenome</name>
    <dbReference type="NCBI Taxonomy" id="1076179"/>
    <lineage>
        <taxon>unclassified sequences</taxon>
        <taxon>metagenomes</taxon>
        <taxon>ecological metagenomes</taxon>
    </lineage>
</organism>
<evidence type="ECO:0000256" key="1">
    <source>
        <dbReference type="SAM" id="Phobius"/>
    </source>
</evidence>
<accession>A0A645C334</accession>
<dbReference type="AlphaFoldDB" id="A0A645C334"/>
<feature type="transmembrane region" description="Helical" evidence="1">
    <location>
        <begin position="6"/>
        <end position="23"/>
    </location>
</feature>
<evidence type="ECO:0000313" key="2">
    <source>
        <dbReference type="EMBL" id="MPM71945.1"/>
    </source>
</evidence>
<dbReference type="EMBL" id="VSSQ01024431">
    <property type="protein sequence ID" value="MPM71945.1"/>
    <property type="molecule type" value="Genomic_DNA"/>
</dbReference>
<gene>
    <name evidence="2" type="ORF">SDC9_118917</name>
</gene>
<comment type="caution">
    <text evidence="2">The sequence shown here is derived from an EMBL/GenBank/DDBJ whole genome shotgun (WGS) entry which is preliminary data.</text>
</comment>
<keyword evidence="1" id="KW-0812">Transmembrane</keyword>
<keyword evidence="1" id="KW-0472">Membrane</keyword>
<protein>
    <submittedName>
        <fullName evidence="2">Uncharacterized protein</fullName>
    </submittedName>
</protein>
<proteinExistence type="predicted"/>
<reference evidence="2" key="1">
    <citation type="submission" date="2019-08" db="EMBL/GenBank/DDBJ databases">
        <authorList>
            <person name="Kucharzyk K."/>
            <person name="Murdoch R.W."/>
            <person name="Higgins S."/>
            <person name="Loffler F."/>
        </authorList>
    </citation>
    <scope>NUCLEOTIDE SEQUENCE</scope>
</reference>